<dbReference type="InterPro" id="IPR010502">
    <property type="entry name" value="Carb-bd_dom_fam9"/>
</dbReference>
<feature type="domain" description="Carbohydrate-binding" evidence="2">
    <location>
        <begin position="6"/>
        <end position="124"/>
    </location>
</feature>
<feature type="compositionally biased region" description="Basic and acidic residues" evidence="1">
    <location>
        <begin position="108"/>
        <end position="120"/>
    </location>
</feature>
<dbReference type="Pfam" id="PF16011">
    <property type="entry name" value="CBM9_2"/>
    <property type="match status" value="1"/>
</dbReference>
<dbReference type="GO" id="GO:0004553">
    <property type="term" value="F:hydrolase activity, hydrolyzing O-glycosyl compounds"/>
    <property type="evidence" value="ECO:0007669"/>
    <property type="project" value="InterPro"/>
</dbReference>
<feature type="non-terminal residue" evidence="3">
    <location>
        <position position="1"/>
    </location>
</feature>
<dbReference type="EMBL" id="BARS01007948">
    <property type="protein sequence ID" value="GAF71687.1"/>
    <property type="molecule type" value="Genomic_DNA"/>
</dbReference>
<dbReference type="GO" id="GO:0016052">
    <property type="term" value="P:carbohydrate catabolic process"/>
    <property type="evidence" value="ECO:0007669"/>
    <property type="project" value="InterPro"/>
</dbReference>
<accession>X0S6X3</accession>
<feature type="region of interest" description="Disordered" evidence="1">
    <location>
        <begin position="96"/>
        <end position="120"/>
    </location>
</feature>
<comment type="caution">
    <text evidence="3">The sequence shown here is derived from an EMBL/GenBank/DDBJ whole genome shotgun (WGS) entry which is preliminary data.</text>
</comment>
<sequence>PADPKRKYNMFEINCIGNLLSVYVDGGVSIHERIRRLMVPHIAQTIQGTVNNDDDTDTGWIIEMAIRFSDYTELFDGSTPEDGDMWKIGLNRLGGKTNPQHSQWSPSKSEKPNFHRPEDFGKIFFRKKPVR</sequence>
<evidence type="ECO:0000313" key="3">
    <source>
        <dbReference type="EMBL" id="GAF71687.1"/>
    </source>
</evidence>
<dbReference type="Gene3D" id="2.60.40.1190">
    <property type="match status" value="1"/>
</dbReference>
<gene>
    <name evidence="3" type="ORF">S01H1_15235</name>
</gene>
<dbReference type="GO" id="GO:0030246">
    <property type="term" value="F:carbohydrate binding"/>
    <property type="evidence" value="ECO:0007669"/>
    <property type="project" value="InterPro"/>
</dbReference>
<name>X0S6X3_9ZZZZ</name>
<evidence type="ECO:0000256" key="1">
    <source>
        <dbReference type="SAM" id="MobiDB-lite"/>
    </source>
</evidence>
<proteinExistence type="predicted"/>
<organism evidence="3">
    <name type="scientific">marine sediment metagenome</name>
    <dbReference type="NCBI Taxonomy" id="412755"/>
    <lineage>
        <taxon>unclassified sequences</taxon>
        <taxon>metagenomes</taxon>
        <taxon>ecological metagenomes</taxon>
    </lineage>
</organism>
<dbReference type="AlphaFoldDB" id="X0S6X3"/>
<dbReference type="SUPFAM" id="SSF49344">
    <property type="entry name" value="CBD9-like"/>
    <property type="match status" value="1"/>
</dbReference>
<evidence type="ECO:0000259" key="2">
    <source>
        <dbReference type="Pfam" id="PF16011"/>
    </source>
</evidence>
<reference evidence="3" key="1">
    <citation type="journal article" date="2014" name="Front. Microbiol.">
        <title>High frequency of phylogenetically diverse reductive dehalogenase-homologous genes in deep subseafloor sedimentary metagenomes.</title>
        <authorList>
            <person name="Kawai M."/>
            <person name="Futagami T."/>
            <person name="Toyoda A."/>
            <person name="Takaki Y."/>
            <person name="Nishi S."/>
            <person name="Hori S."/>
            <person name="Arai W."/>
            <person name="Tsubouchi T."/>
            <person name="Morono Y."/>
            <person name="Uchiyama I."/>
            <person name="Ito T."/>
            <person name="Fujiyama A."/>
            <person name="Inagaki F."/>
            <person name="Takami H."/>
        </authorList>
    </citation>
    <scope>NUCLEOTIDE SEQUENCE</scope>
    <source>
        <strain evidence="3">Expedition CK06-06</strain>
    </source>
</reference>
<protein>
    <recommendedName>
        <fullName evidence="2">Carbohydrate-binding domain-containing protein</fullName>
    </recommendedName>
</protein>
<feature type="compositionally biased region" description="Polar residues" evidence="1">
    <location>
        <begin position="97"/>
        <end position="107"/>
    </location>
</feature>